<gene>
    <name evidence="2" type="primary">PLEST010765</name>
    <name evidence="2" type="ORF">PLESTB_001351000</name>
</gene>
<comment type="caution">
    <text evidence="2">The sequence shown here is derived from an EMBL/GenBank/DDBJ whole genome shotgun (WGS) entry which is preliminary data.</text>
</comment>
<dbReference type="Proteomes" id="UP001165080">
    <property type="component" value="Unassembled WGS sequence"/>
</dbReference>
<proteinExistence type="predicted"/>
<evidence type="ECO:0000313" key="3">
    <source>
        <dbReference type="Proteomes" id="UP001165080"/>
    </source>
</evidence>
<accession>A0A9W6F778</accession>
<dbReference type="EMBL" id="BRXU01000022">
    <property type="protein sequence ID" value="GLC58365.1"/>
    <property type="molecule type" value="Genomic_DNA"/>
</dbReference>
<evidence type="ECO:0000313" key="2">
    <source>
        <dbReference type="EMBL" id="GLC58365.1"/>
    </source>
</evidence>
<evidence type="ECO:0000256" key="1">
    <source>
        <dbReference type="SAM" id="MobiDB-lite"/>
    </source>
</evidence>
<sequence>MAKAAAINLNEVFSPPPQTTVITPPSTYGDFLPSLSPSADTGERGSSAARRLSGQVKAMAAVKEQRASSANSYESKRQWGPITSVTMQPPAPQHLSDGPTGGQPNAKLPPLHGFAPTPGASTGPSTARTGSPSAASHLQGDRHQQYHHGSGDRQQQQQQGEVVQPLIQHPSMLPGPTPASHPYQPKRKPPSAFMRNNPMRQQLDTALAAQQQQQQQNPRSASAGSARSHATGMYDLPYTAHLDELRADYGGRLPNDAQAAAFAHEVMAAAEAAIAAGRQHGGGMWVDDGGGPPAGGGGPLGGFVAAPPWGVSSVSDLEALDSILDQLVVVDARMRKALLKGPLISFETVVPEHVMAGAGRAPAAQQQQQPRPEDDKDRTFLTSVKGVAEEGEEGGGEGGAAAAEAAAEVEASRLDVSALPPPPSPADFDSGLPSPVGMVARQPARGSTDSGEAAAEGPRDSALFPASIPNQGMHPTFTRAYLASKMAAKPQHLLPPPPATAEHLLRSRPPPFIVAPSYDQLCSQIRDVQRQYTCGTARLAGQAAAAAAAGAAAAAAGSAGGAGAAALPLAATTNQYIAGLDGPTLDEVVAHQELPISLERVRPTFVALKQKAVRSASPHRRGGSPGRGQGFAGGEG</sequence>
<feature type="region of interest" description="Disordered" evidence="1">
    <location>
        <begin position="358"/>
        <end position="460"/>
    </location>
</feature>
<dbReference type="AlphaFoldDB" id="A0A9W6F778"/>
<feature type="compositionally biased region" description="Low complexity" evidence="1">
    <location>
        <begin position="400"/>
        <end position="409"/>
    </location>
</feature>
<feature type="compositionally biased region" description="Low complexity" evidence="1">
    <location>
        <begin position="358"/>
        <end position="370"/>
    </location>
</feature>
<protein>
    <submittedName>
        <fullName evidence="2">Uncharacterized protein</fullName>
    </submittedName>
</protein>
<reference evidence="2 3" key="1">
    <citation type="journal article" date="2023" name="Commun. Biol.">
        <title>Reorganization of the ancestral sex-determining regions during the evolution of trioecy in Pleodorina starrii.</title>
        <authorList>
            <person name="Takahashi K."/>
            <person name="Suzuki S."/>
            <person name="Kawai-Toyooka H."/>
            <person name="Yamamoto K."/>
            <person name="Hamaji T."/>
            <person name="Ootsuki R."/>
            <person name="Yamaguchi H."/>
            <person name="Kawachi M."/>
            <person name="Higashiyama T."/>
            <person name="Nozaki H."/>
        </authorList>
    </citation>
    <scope>NUCLEOTIDE SEQUENCE [LARGE SCALE GENOMIC DNA]</scope>
    <source>
        <strain evidence="2 3">NIES-4479</strain>
    </source>
</reference>
<name>A0A9W6F778_9CHLO</name>
<feature type="compositionally biased region" description="Low complexity" evidence="1">
    <location>
        <begin position="201"/>
        <end position="227"/>
    </location>
</feature>
<feature type="compositionally biased region" description="Polar residues" evidence="1">
    <location>
        <begin position="119"/>
        <end position="136"/>
    </location>
</feature>
<keyword evidence="3" id="KW-1185">Reference proteome</keyword>
<feature type="compositionally biased region" description="Gly residues" evidence="1">
    <location>
        <begin position="623"/>
        <end position="636"/>
    </location>
</feature>
<feature type="region of interest" description="Disordered" evidence="1">
    <location>
        <begin position="1"/>
        <end position="227"/>
    </location>
</feature>
<organism evidence="2 3">
    <name type="scientific">Pleodorina starrii</name>
    <dbReference type="NCBI Taxonomy" id="330485"/>
    <lineage>
        <taxon>Eukaryota</taxon>
        <taxon>Viridiplantae</taxon>
        <taxon>Chlorophyta</taxon>
        <taxon>core chlorophytes</taxon>
        <taxon>Chlorophyceae</taxon>
        <taxon>CS clade</taxon>
        <taxon>Chlamydomonadales</taxon>
        <taxon>Volvocaceae</taxon>
        <taxon>Pleodorina</taxon>
    </lineage>
</organism>
<feature type="region of interest" description="Disordered" evidence="1">
    <location>
        <begin position="612"/>
        <end position="636"/>
    </location>
</feature>